<gene>
    <name evidence="1" type="ORF">PHET_00346</name>
</gene>
<dbReference type="Proteomes" id="UP000748531">
    <property type="component" value="Unassembled WGS sequence"/>
</dbReference>
<accession>A0A8J4TNT9</accession>
<evidence type="ECO:0000313" key="2">
    <source>
        <dbReference type="Proteomes" id="UP000748531"/>
    </source>
</evidence>
<reference evidence="1" key="1">
    <citation type="submission" date="2019-05" db="EMBL/GenBank/DDBJ databases">
        <title>Annotation for the trematode Paragonimus heterotremus.</title>
        <authorList>
            <person name="Choi Y.-J."/>
        </authorList>
    </citation>
    <scope>NUCLEOTIDE SEQUENCE</scope>
    <source>
        <strain evidence="1">LC</strain>
    </source>
</reference>
<organism evidence="1 2">
    <name type="scientific">Paragonimus heterotremus</name>
    <dbReference type="NCBI Taxonomy" id="100268"/>
    <lineage>
        <taxon>Eukaryota</taxon>
        <taxon>Metazoa</taxon>
        <taxon>Spiralia</taxon>
        <taxon>Lophotrochozoa</taxon>
        <taxon>Platyhelminthes</taxon>
        <taxon>Trematoda</taxon>
        <taxon>Digenea</taxon>
        <taxon>Plagiorchiida</taxon>
        <taxon>Troglotremata</taxon>
        <taxon>Troglotrematidae</taxon>
        <taxon>Paragonimus</taxon>
    </lineage>
</organism>
<keyword evidence="2" id="KW-1185">Reference proteome</keyword>
<name>A0A8J4TNT9_9TREM</name>
<evidence type="ECO:0000313" key="1">
    <source>
        <dbReference type="EMBL" id="KAF5406167.1"/>
    </source>
</evidence>
<sequence>MKTQTVSDKASSNPFGLRQFWLNSPLLTRSAPQPHSSLRQMLWICVNLQLQLSTWDWTEEKIDEYFDKYCFQSYQGRTSNPYVS</sequence>
<dbReference type="EMBL" id="LUCH01000079">
    <property type="protein sequence ID" value="KAF5406167.1"/>
    <property type="molecule type" value="Genomic_DNA"/>
</dbReference>
<proteinExistence type="predicted"/>
<comment type="caution">
    <text evidence="1">The sequence shown here is derived from an EMBL/GenBank/DDBJ whole genome shotgun (WGS) entry which is preliminary data.</text>
</comment>
<dbReference type="AlphaFoldDB" id="A0A8J4TNT9"/>
<protein>
    <submittedName>
        <fullName evidence="1">Uncharacterized protein</fullName>
    </submittedName>
</protein>